<evidence type="ECO:0000256" key="2">
    <source>
        <dbReference type="SAM" id="Phobius"/>
    </source>
</evidence>
<evidence type="ECO:0000259" key="3">
    <source>
        <dbReference type="SMART" id="SM00858"/>
    </source>
</evidence>
<gene>
    <name evidence="4" type="ORF">E1293_08035</name>
</gene>
<organism evidence="4 5">
    <name type="scientific">Actinomadura darangshiensis</name>
    <dbReference type="NCBI Taxonomy" id="705336"/>
    <lineage>
        <taxon>Bacteria</taxon>
        <taxon>Bacillati</taxon>
        <taxon>Actinomycetota</taxon>
        <taxon>Actinomycetes</taxon>
        <taxon>Streptosporangiales</taxon>
        <taxon>Thermomonosporaceae</taxon>
        <taxon>Actinomadura</taxon>
    </lineage>
</organism>
<dbReference type="Pfam" id="PF08666">
    <property type="entry name" value="SAF"/>
    <property type="match status" value="1"/>
</dbReference>
<evidence type="ECO:0000313" key="5">
    <source>
        <dbReference type="Proteomes" id="UP000295578"/>
    </source>
</evidence>
<evidence type="ECO:0000256" key="1">
    <source>
        <dbReference type="SAM" id="MobiDB-lite"/>
    </source>
</evidence>
<reference evidence="4 5" key="1">
    <citation type="submission" date="2019-03" db="EMBL/GenBank/DDBJ databases">
        <title>Draft genome sequences of novel Actinobacteria.</title>
        <authorList>
            <person name="Sahin N."/>
            <person name="Ay H."/>
            <person name="Saygin H."/>
        </authorList>
    </citation>
    <scope>NUCLEOTIDE SEQUENCE [LARGE SCALE GENOMIC DNA]</scope>
    <source>
        <strain evidence="4 5">DSM 45941</strain>
    </source>
</reference>
<proteinExistence type="predicted"/>
<feature type="domain" description="SAF" evidence="3">
    <location>
        <begin position="66"/>
        <end position="129"/>
    </location>
</feature>
<keyword evidence="5" id="KW-1185">Reference proteome</keyword>
<sequence>MRAGMKLSDRALQGHAASKTVSGAGAPSSKRLARQRRPGVIAAAVLLLVLAVATNVYLFRSSGDRISVVRVARDVAMGHKVTQADLDEARVPLVPGVNMVPGRQLEQVVGRRAAVGLRKGTLLAASQLTTQQSPPAGRTLVAVPLKAGAMPPGLAPGWAVRVVFTFGDQGQEPATGTPRSRAQTTVFRDVAAVVDEVIGPDAEGAMTVSLVVPDADSSAVARQAAAGMVVLVVTERRG</sequence>
<dbReference type="InterPro" id="IPR013974">
    <property type="entry name" value="SAF"/>
</dbReference>
<protein>
    <recommendedName>
        <fullName evidence="3">SAF domain-containing protein</fullName>
    </recommendedName>
</protein>
<feature type="transmembrane region" description="Helical" evidence="2">
    <location>
        <begin position="39"/>
        <end position="59"/>
    </location>
</feature>
<comment type="caution">
    <text evidence="4">The sequence shown here is derived from an EMBL/GenBank/DDBJ whole genome shotgun (WGS) entry which is preliminary data.</text>
</comment>
<keyword evidence="2" id="KW-0812">Transmembrane</keyword>
<keyword evidence="2" id="KW-0472">Membrane</keyword>
<dbReference type="OrthoDB" id="3469236at2"/>
<dbReference type="Proteomes" id="UP000295578">
    <property type="component" value="Unassembled WGS sequence"/>
</dbReference>
<evidence type="ECO:0000313" key="4">
    <source>
        <dbReference type="EMBL" id="TDD87345.1"/>
    </source>
</evidence>
<keyword evidence="2" id="KW-1133">Transmembrane helix</keyword>
<feature type="region of interest" description="Disordered" evidence="1">
    <location>
        <begin position="1"/>
        <end position="32"/>
    </location>
</feature>
<dbReference type="EMBL" id="SMKY01000024">
    <property type="protein sequence ID" value="TDD87345.1"/>
    <property type="molecule type" value="Genomic_DNA"/>
</dbReference>
<dbReference type="CDD" id="cd11614">
    <property type="entry name" value="SAF_CpaB_FlgA_like"/>
    <property type="match status" value="1"/>
</dbReference>
<accession>A0A4R5BN82</accession>
<name>A0A4R5BN82_9ACTN</name>
<dbReference type="AlphaFoldDB" id="A0A4R5BN82"/>
<dbReference type="SMART" id="SM00858">
    <property type="entry name" value="SAF"/>
    <property type="match status" value="1"/>
</dbReference>